<evidence type="ECO:0000313" key="1">
    <source>
        <dbReference type="EMBL" id="CUP88336.1"/>
    </source>
</evidence>
<protein>
    <submittedName>
        <fullName evidence="1">Uncharacterized protein</fullName>
    </submittedName>
</protein>
<dbReference type="EMBL" id="CZBF01000003">
    <property type="protein sequence ID" value="CUP88336.1"/>
    <property type="molecule type" value="Genomic_DNA"/>
</dbReference>
<dbReference type="Proteomes" id="UP000095788">
    <property type="component" value="Unassembled WGS sequence"/>
</dbReference>
<accession>A0A174RVV8</accession>
<sequence length="31" mass="3927">MLYMPTEEELQNKIERQKNFYRLQHTEKSIE</sequence>
<proteinExistence type="predicted"/>
<organism evidence="1 2">
    <name type="scientific">Bacteroides uniformis</name>
    <dbReference type="NCBI Taxonomy" id="820"/>
    <lineage>
        <taxon>Bacteria</taxon>
        <taxon>Pseudomonadati</taxon>
        <taxon>Bacteroidota</taxon>
        <taxon>Bacteroidia</taxon>
        <taxon>Bacteroidales</taxon>
        <taxon>Bacteroidaceae</taxon>
        <taxon>Bacteroides</taxon>
    </lineage>
</organism>
<name>A0A174RVV8_BACUN</name>
<reference evidence="1 2" key="1">
    <citation type="submission" date="2015-09" db="EMBL/GenBank/DDBJ databases">
        <authorList>
            <consortium name="Pathogen Informatics"/>
        </authorList>
    </citation>
    <scope>NUCLEOTIDE SEQUENCE [LARGE SCALE GENOMIC DNA]</scope>
    <source>
        <strain evidence="1 2">2789STDY5834942</strain>
    </source>
</reference>
<gene>
    <name evidence="1" type="ORF">ERS852554_02126</name>
</gene>
<evidence type="ECO:0000313" key="2">
    <source>
        <dbReference type="Proteomes" id="UP000095788"/>
    </source>
</evidence>
<dbReference type="AlphaFoldDB" id="A0A174RVV8"/>